<sequence length="127" mass="13407">MNLEKVVFGFFILLALTLNFGFFLGEIDNVHHHNVYELFAAIIVSLIATALKFGERTQIGAVLLAASLVADLQLIAAALVWTIAVHVTDVGLTPAVMASIVSLSGGALLANLVSAVLLVVETASLHR</sequence>
<dbReference type="AlphaFoldDB" id="A0A0B4XK13"/>
<gene>
    <name evidence="2" type="ORF">S7S_11010</name>
</gene>
<feature type="transmembrane region" description="Helical" evidence="1">
    <location>
        <begin position="36"/>
        <end position="54"/>
    </location>
</feature>
<dbReference type="Proteomes" id="UP000006764">
    <property type="component" value="Chromosome"/>
</dbReference>
<evidence type="ECO:0000313" key="2">
    <source>
        <dbReference type="EMBL" id="AJD48614.1"/>
    </source>
</evidence>
<evidence type="ECO:0000256" key="1">
    <source>
        <dbReference type="SAM" id="Phobius"/>
    </source>
</evidence>
<dbReference type="InterPro" id="IPR045655">
    <property type="entry name" value="DUF6394"/>
</dbReference>
<keyword evidence="1" id="KW-0812">Transmembrane</keyword>
<keyword evidence="3" id="KW-1185">Reference proteome</keyword>
<dbReference type="KEGG" id="apac:S7S_11010"/>
<dbReference type="EMBL" id="CP004387">
    <property type="protein sequence ID" value="AJD48614.1"/>
    <property type="molecule type" value="Genomic_DNA"/>
</dbReference>
<protein>
    <submittedName>
        <fullName evidence="2">Uncharacterized protein</fullName>
    </submittedName>
</protein>
<reference evidence="2 3" key="1">
    <citation type="journal article" date="2012" name="J. Bacteriol.">
        <title>Genome sequence of an alkane-degrading bacterium, Alcanivorax pacificus type strain W11-5, isolated from deep sea sediment.</title>
        <authorList>
            <person name="Lai Q."/>
            <person name="Shao Z."/>
        </authorList>
    </citation>
    <scope>NUCLEOTIDE SEQUENCE [LARGE SCALE GENOMIC DNA]</scope>
    <source>
        <strain evidence="2 3">W11-5</strain>
    </source>
</reference>
<dbReference type="OrthoDB" id="3295158at2"/>
<keyword evidence="1" id="KW-1133">Transmembrane helix</keyword>
<dbReference type="RefSeq" id="WP_008737206.1">
    <property type="nucleotide sequence ID" value="NZ_CP004387.1"/>
</dbReference>
<feature type="transmembrane region" description="Helical" evidence="1">
    <location>
        <begin position="61"/>
        <end position="84"/>
    </location>
</feature>
<feature type="transmembrane region" description="Helical" evidence="1">
    <location>
        <begin position="7"/>
        <end position="24"/>
    </location>
</feature>
<name>A0A0B4XK13_9GAMM</name>
<accession>A0A0B4XK13</accession>
<evidence type="ECO:0000313" key="3">
    <source>
        <dbReference type="Proteomes" id="UP000006764"/>
    </source>
</evidence>
<dbReference type="STRING" id="391936.S7S_11010"/>
<dbReference type="Pfam" id="PF19931">
    <property type="entry name" value="DUF6394"/>
    <property type="match status" value="1"/>
</dbReference>
<feature type="transmembrane region" description="Helical" evidence="1">
    <location>
        <begin position="96"/>
        <end position="120"/>
    </location>
</feature>
<keyword evidence="1" id="KW-0472">Membrane</keyword>
<organism evidence="2 3">
    <name type="scientific">Isoalcanivorax pacificus W11-5</name>
    <dbReference type="NCBI Taxonomy" id="391936"/>
    <lineage>
        <taxon>Bacteria</taxon>
        <taxon>Pseudomonadati</taxon>
        <taxon>Pseudomonadota</taxon>
        <taxon>Gammaproteobacteria</taxon>
        <taxon>Oceanospirillales</taxon>
        <taxon>Alcanivoracaceae</taxon>
        <taxon>Isoalcanivorax</taxon>
    </lineage>
</organism>
<dbReference type="HOGENOM" id="CLU_140289_0_0_6"/>
<proteinExistence type="predicted"/>